<evidence type="ECO:0008006" key="4">
    <source>
        <dbReference type="Google" id="ProtNLM"/>
    </source>
</evidence>
<feature type="transmembrane region" description="Helical" evidence="1">
    <location>
        <begin position="24"/>
        <end position="45"/>
    </location>
</feature>
<evidence type="ECO:0000313" key="3">
    <source>
        <dbReference type="Proteomes" id="UP001500459"/>
    </source>
</evidence>
<dbReference type="EMBL" id="BAABCW010000020">
    <property type="protein sequence ID" value="GAA3518754.1"/>
    <property type="molecule type" value="Genomic_DNA"/>
</dbReference>
<name>A0ABP6UQZ5_9FLAO</name>
<keyword evidence="1" id="KW-0472">Membrane</keyword>
<sequence>MLPAIIVILGMLFSETMEYDHEIFLFLLPGALYLLFVLLFVQYYFNSKVSNRVKSLVEYTLTIDEMVSKKVQKAFFNSLGVSSKLTEYYFLFYNKEYDKYIRVSTVAMQPSYNEVILKSWEHTTIRVFLDPKDINNSKKGKSIKK</sequence>
<dbReference type="Proteomes" id="UP001500459">
    <property type="component" value="Unassembled WGS sequence"/>
</dbReference>
<accession>A0ABP6UQZ5</accession>
<evidence type="ECO:0000256" key="1">
    <source>
        <dbReference type="SAM" id="Phobius"/>
    </source>
</evidence>
<gene>
    <name evidence="2" type="ORF">GCM10022393_36080</name>
</gene>
<protein>
    <recommendedName>
        <fullName evidence="4">DUF304 domain-containing protein</fullName>
    </recommendedName>
</protein>
<comment type="caution">
    <text evidence="2">The sequence shown here is derived from an EMBL/GenBank/DDBJ whole genome shotgun (WGS) entry which is preliminary data.</text>
</comment>
<keyword evidence="3" id="KW-1185">Reference proteome</keyword>
<reference evidence="3" key="1">
    <citation type="journal article" date="2019" name="Int. J. Syst. Evol. Microbiol.">
        <title>The Global Catalogue of Microorganisms (GCM) 10K type strain sequencing project: providing services to taxonomists for standard genome sequencing and annotation.</title>
        <authorList>
            <consortium name="The Broad Institute Genomics Platform"/>
            <consortium name="The Broad Institute Genome Sequencing Center for Infectious Disease"/>
            <person name="Wu L."/>
            <person name="Ma J."/>
        </authorList>
    </citation>
    <scope>NUCLEOTIDE SEQUENCE [LARGE SCALE GENOMIC DNA]</scope>
    <source>
        <strain evidence="3">JCM 17106</strain>
    </source>
</reference>
<evidence type="ECO:0000313" key="2">
    <source>
        <dbReference type="EMBL" id="GAA3518754.1"/>
    </source>
</evidence>
<keyword evidence="1" id="KW-0812">Transmembrane</keyword>
<keyword evidence="1" id="KW-1133">Transmembrane helix</keyword>
<proteinExistence type="predicted"/>
<organism evidence="2 3">
    <name type="scientific">Aquimarina addita</name>
    <dbReference type="NCBI Taxonomy" id="870485"/>
    <lineage>
        <taxon>Bacteria</taxon>
        <taxon>Pseudomonadati</taxon>
        <taxon>Bacteroidota</taxon>
        <taxon>Flavobacteriia</taxon>
        <taxon>Flavobacteriales</taxon>
        <taxon>Flavobacteriaceae</taxon>
        <taxon>Aquimarina</taxon>
    </lineage>
</organism>